<comment type="caution">
    <text evidence="5">The sequence shown here is derived from an EMBL/GenBank/DDBJ whole genome shotgun (WGS) entry which is preliminary data.</text>
</comment>
<dbReference type="PRINTS" id="PR00035">
    <property type="entry name" value="HTHGNTR"/>
</dbReference>
<dbReference type="OrthoDB" id="457376at2"/>
<dbReference type="PROSITE" id="PS50949">
    <property type="entry name" value="HTH_GNTR"/>
    <property type="match status" value="1"/>
</dbReference>
<dbReference type="InterPro" id="IPR036388">
    <property type="entry name" value="WH-like_DNA-bd_sf"/>
</dbReference>
<dbReference type="RefSeq" id="WP_035347408.1">
    <property type="nucleotide sequence ID" value="NZ_BAUU01000057.1"/>
</dbReference>
<dbReference type="InterPro" id="IPR011663">
    <property type="entry name" value="UTRA"/>
</dbReference>
<dbReference type="Gene3D" id="1.10.10.10">
    <property type="entry name" value="Winged helix-like DNA-binding domain superfamily/Winged helix DNA-binding domain"/>
    <property type="match status" value="1"/>
</dbReference>
<dbReference type="PANTHER" id="PTHR44846:SF1">
    <property type="entry name" value="MANNOSYL-D-GLYCERATE TRANSPORT_METABOLISM SYSTEM REPRESSOR MNGR-RELATED"/>
    <property type="match status" value="1"/>
</dbReference>
<gene>
    <name evidence="5" type="ORF">JCM9152_4431</name>
</gene>
<dbReference type="SUPFAM" id="SSF46785">
    <property type="entry name" value="Winged helix' DNA-binding domain"/>
    <property type="match status" value="1"/>
</dbReference>
<protein>
    <submittedName>
        <fullName evidence="5">Transcriptional regulator</fullName>
    </submittedName>
</protein>
<dbReference type="STRING" id="1236971.JCM9152_4431"/>
<dbReference type="SUPFAM" id="SSF64288">
    <property type="entry name" value="Chorismate lyase-like"/>
    <property type="match status" value="1"/>
</dbReference>
<reference evidence="5" key="1">
    <citation type="journal article" date="2014" name="Genome Announc.">
        <title>Draft Genome Sequences of Three Alkaliphilic Bacillus Strains, Bacillus wakoensis JCM 9140T, Bacillus akibai JCM 9157T, and Bacillus hemicellulosilyticus JCM 9152T.</title>
        <authorList>
            <person name="Yuki M."/>
            <person name="Oshima K."/>
            <person name="Suda W."/>
            <person name="Oshida Y."/>
            <person name="Kitamura K."/>
            <person name="Iida T."/>
            <person name="Hattori M."/>
            <person name="Ohkuma M."/>
        </authorList>
    </citation>
    <scope>NUCLEOTIDE SEQUENCE [LARGE SCALE GENOMIC DNA]</scope>
    <source>
        <strain evidence="5">JCM 9152</strain>
    </source>
</reference>
<accession>W4QNC3</accession>
<keyword evidence="3" id="KW-0804">Transcription</keyword>
<dbReference type="InterPro" id="IPR000524">
    <property type="entry name" value="Tscrpt_reg_HTH_GntR"/>
</dbReference>
<dbReference type="SMART" id="SM00345">
    <property type="entry name" value="HTH_GNTR"/>
    <property type="match status" value="1"/>
</dbReference>
<dbReference type="GO" id="GO:0003677">
    <property type="term" value="F:DNA binding"/>
    <property type="evidence" value="ECO:0007669"/>
    <property type="project" value="UniProtKB-KW"/>
</dbReference>
<name>W4QNC3_9BACI</name>
<dbReference type="InterPro" id="IPR036390">
    <property type="entry name" value="WH_DNA-bd_sf"/>
</dbReference>
<dbReference type="InterPro" id="IPR050679">
    <property type="entry name" value="Bact_HTH_transcr_reg"/>
</dbReference>
<keyword evidence="2" id="KW-0238">DNA-binding</keyword>
<dbReference type="SMART" id="SM00866">
    <property type="entry name" value="UTRA"/>
    <property type="match status" value="1"/>
</dbReference>
<proteinExistence type="predicted"/>
<sequence length="242" mass="27741">MTQSKQREALYLLVKDKIVSLIQEKDLNQGDKLPTEASFCQLFNVSRTTVRIALQQLELEGKVYREQGRGTFVSKPKVQTLLTTTKKGFSEQMKDQGLLPKRQVLGLDVIPINSYVSKQLHIEEGKPVYKLVRIRYANSDPIQYETSYIPWEQAPGLTTSDCTGSLYELLKDKFQISIHHTIEAIEPILADEQISKLLQTKMGSPCLAVETIACTNNKQPFEYSYVIFRGDRSRFIIERNYE</sequence>
<evidence type="ECO:0000313" key="6">
    <source>
        <dbReference type="Proteomes" id="UP000018895"/>
    </source>
</evidence>
<dbReference type="AlphaFoldDB" id="W4QNC3"/>
<keyword evidence="1" id="KW-0805">Transcription regulation</keyword>
<dbReference type="Pfam" id="PF07702">
    <property type="entry name" value="UTRA"/>
    <property type="match status" value="1"/>
</dbReference>
<organism evidence="5 6">
    <name type="scientific">Halalkalibacter hemicellulosilyticusJCM 9152</name>
    <dbReference type="NCBI Taxonomy" id="1236971"/>
    <lineage>
        <taxon>Bacteria</taxon>
        <taxon>Bacillati</taxon>
        <taxon>Bacillota</taxon>
        <taxon>Bacilli</taxon>
        <taxon>Bacillales</taxon>
        <taxon>Bacillaceae</taxon>
        <taxon>Halalkalibacter</taxon>
    </lineage>
</organism>
<evidence type="ECO:0000313" key="5">
    <source>
        <dbReference type="EMBL" id="GAE32844.1"/>
    </source>
</evidence>
<feature type="domain" description="HTH gntR-type" evidence="4">
    <location>
        <begin position="8"/>
        <end position="76"/>
    </location>
</feature>
<dbReference type="Pfam" id="PF00392">
    <property type="entry name" value="GntR"/>
    <property type="match status" value="1"/>
</dbReference>
<dbReference type="EMBL" id="BAUU01000057">
    <property type="protein sequence ID" value="GAE32844.1"/>
    <property type="molecule type" value="Genomic_DNA"/>
</dbReference>
<evidence type="ECO:0000256" key="3">
    <source>
        <dbReference type="ARBA" id="ARBA00023163"/>
    </source>
</evidence>
<dbReference type="InterPro" id="IPR028978">
    <property type="entry name" value="Chorismate_lyase_/UTRA_dom_sf"/>
</dbReference>
<dbReference type="Proteomes" id="UP000018895">
    <property type="component" value="Unassembled WGS sequence"/>
</dbReference>
<evidence type="ECO:0000259" key="4">
    <source>
        <dbReference type="PROSITE" id="PS50949"/>
    </source>
</evidence>
<evidence type="ECO:0000256" key="1">
    <source>
        <dbReference type="ARBA" id="ARBA00023015"/>
    </source>
</evidence>
<dbReference type="GO" id="GO:0045892">
    <property type="term" value="P:negative regulation of DNA-templated transcription"/>
    <property type="evidence" value="ECO:0007669"/>
    <property type="project" value="TreeGrafter"/>
</dbReference>
<evidence type="ECO:0000256" key="2">
    <source>
        <dbReference type="ARBA" id="ARBA00023125"/>
    </source>
</evidence>
<dbReference type="CDD" id="cd07377">
    <property type="entry name" value="WHTH_GntR"/>
    <property type="match status" value="1"/>
</dbReference>
<dbReference type="GO" id="GO:0003700">
    <property type="term" value="F:DNA-binding transcription factor activity"/>
    <property type="evidence" value="ECO:0007669"/>
    <property type="project" value="InterPro"/>
</dbReference>
<dbReference type="Gene3D" id="3.40.1410.10">
    <property type="entry name" value="Chorismate lyase-like"/>
    <property type="match status" value="1"/>
</dbReference>
<keyword evidence="6" id="KW-1185">Reference proteome</keyword>
<dbReference type="PANTHER" id="PTHR44846">
    <property type="entry name" value="MANNOSYL-D-GLYCERATE TRANSPORT/METABOLISM SYSTEM REPRESSOR MNGR-RELATED"/>
    <property type="match status" value="1"/>
</dbReference>